<organism evidence="1 2">
    <name type="scientific">Clonorchis sinensis</name>
    <name type="common">Chinese liver fluke</name>
    <dbReference type="NCBI Taxonomy" id="79923"/>
    <lineage>
        <taxon>Eukaryota</taxon>
        <taxon>Metazoa</taxon>
        <taxon>Spiralia</taxon>
        <taxon>Lophotrochozoa</taxon>
        <taxon>Platyhelminthes</taxon>
        <taxon>Trematoda</taxon>
        <taxon>Digenea</taxon>
        <taxon>Opisthorchiida</taxon>
        <taxon>Opisthorchiata</taxon>
        <taxon>Opisthorchiidae</taxon>
        <taxon>Clonorchis</taxon>
    </lineage>
</organism>
<reference key="2">
    <citation type="submission" date="2011-10" db="EMBL/GenBank/DDBJ databases">
        <title>The genome and transcriptome sequence of Clonorchis sinensis provide insights into the carcinogenic liver fluke.</title>
        <authorList>
            <person name="Wang X."/>
            <person name="Huang Y."/>
            <person name="Chen W."/>
            <person name="Liu H."/>
            <person name="Guo L."/>
            <person name="Chen Y."/>
            <person name="Luo F."/>
            <person name="Zhou W."/>
            <person name="Sun J."/>
            <person name="Mao Q."/>
            <person name="Liang P."/>
            <person name="Zhou C."/>
            <person name="Tian Y."/>
            <person name="Men J."/>
            <person name="Lv X."/>
            <person name="Huang L."/>
            <person name="Zhou J."/>
            <person name="Hu Y."/>
            <person name="Li R."/>
            <person name="Zhang F."/>
            <person name="Lei H."/>
            <person name="Li X."/>
            <person name="Hu X."/>
            <person name="Liang C."/>
            <person name="Xu J."/>
            <person name="Wu Z."/>
            <person name="Yu X."/>
        </authorList>
    </citation>
    <scope>NUCLEOTIDE SEQUENCE</scope>
    <source>
        <strain>Henan</strain>
    </source>
</reference>
<dbReference type="AlphaFoldDB" id="G7YD64"/>
<evidence type="ECO:0000313" key="2">
    <source>
        <dbReference type="Proteomes" id="UP000008909"/>
    </source>
</evidence>
<name>G7YD64_CLOSI</name>
<gene>
    <name evidence="1" type="ORF">CLF_105197</name>
</gene>
<proteinExistence type="predicted"/>
<dbReference type="Proteomes" id="UP000008909">
    <property type="component" value="Unassembled WGS sequence"/>
</dbReference>
<dbReference type="EMBL" id="DF143091">
    <property type="protein sequence ID" value="GAA50898.1"/>
    <property type="molecule type" value="Genomic_DNA"/>
</dbReference>
<accession>G7YD64</accession>
<sequence>MTPSRHPSDSEGLHLTGTRFGIKVNIFNGRTSTNFSRTIPETKKIVFKRYFPPVHYRQVSRVHCRLTDHLGLPGWDTFAPWINIWPKIPLLGKALRPQLKSYFDFDHILSAEYRTLFDTASYSKQKAVHADPMIEISNVNHDIIAAAKFRSESGLVSCAQSYTDTRANTQGSEGTVFAARSYFDFDHLFSAEYRTLFDTASYSKQKAIHADPMIEISNVNQVLHGIIAAAKFRSESGMCPKGTFKRQPSLSNLRPIVGKQLPESKLKMSLDTNEIVCSSGHTDVRAEPNYHILASRLEQFIMPTEMEPLNVNLTARDVEDYLERFDNWCLTKSDMDDKKLTAYFLHFVGKGAYTLIKNLVYPESPIDISYNALQKKILQHFKPINFVAAERARLIASIRLPELQQKLLFCPDQKFQTIRKICEQYDDVKHVTKIEEAVLLNYSKRNNSRMHPDNKFKPQTNFRAPNPSIRHFANRNTNSAVQKFGKCESCG</sequence>
<keyword evidence="2" id="KW-1185">Reference proteome</keyword>
<protein>
    <submittedName>
        <fullName evidence="1">Uncharacterized protein</fullName>
    </submittedName>
</protein>
<evidence type="ECO:0000313" key="1">
    <source>
        <dbReference type="EMBL" id="GAA50898.1"/>
    </source>
</evidence>
<reference evidence="1" key="1">
    <citation type="journal article" date="2011" name="Genome Biol.">
        <title>The draft genome of the carcinogenic human liver fluke Clonorchis sinensis.</title>
        <authorList>
            <person name="Wang X."/>
            <person name="Chen W."/>
            <person name="Huang Y."/>
            <person name="Sun J."/>
            <person name="Men J."/>
            <person name="Liu H."/>
            <person name="Luo F."/>
            <person name="Guo L."/>
            <person name="Lv X."/>
            <person name="Deng C."/>
            <person name="Zhou C."/>
            <person name="Fan Y."/>
            <person name="Li X."/>
            <person name="Huang L."/>
            <person name="Hu Y."/>
            <person name="Liang C."/>
            <person name="Hu X."/>
            <person name="Xu J."/>
            <person name="Yu X."/>
        </authorList>
    </citation>
    <scope>NUCLEOTIDE SEQUENCE [LARGE SCALE GENOMIC DNA]</scope>
    <source>
        <strain evidence="1">Henan</strain>
    </source>
</reference>